<evidence type="ECO:0000256" key="3">
    <source>
        <dbReference type="ARBA" id="ARBA00023295"/>
    </source>
</evidence>
<evidence type="ECO:0000259" key="5">
    <source>
        <dbReference type="PROSITE" id="PS51764"/>
    </source>
</evidence>
<feature type="domain" description="GH26" evidence="5">
    <location>
        <begin position="1"/>
        <end position="210"/>
    </location>
</feature>
<keyword evidence="3" id="KW-0326">Glycosidase</keyword>
<evidence type="ECO:0000256" key="2">
    <source>
        <dbReference type="ARBA" id="ARBA00022801"/>
    </source>
</evidence>
<dbReference type="OrthoDB" id="5286354at2759"/>
<dbReference type="PANTHER" id="PTHR40079">
    <property type="entry name" value="MANNAN ENDO-1,4-BETA-MANNOSIDASE E-RELATED"/>
    <property type="match status" value="1"/>
</dbReference>
<name>A0A815HC47_9BILA</name>
<dbReference type="EMBL" id="CAJNOQ010014958">
    <property type="protein sequence ID" value="CAF1352130.1"/>
    <property type="molecule type" value="Genomic_DNA"/>
</dbReference>
<accession>A0A815HC47</accession>
<proteinExistence type="inferred from homology"/>
<dbReference type="Gene3D" id="3.20.20.80">
    <property type="entry name" value="Glycosidases"/>
    <property type="match status" value="1"/>
</dbReference>
<dbReference type="GO" id="GO:0030246">
    <property type="term" value="F:carbohydrate binding"/>
    <property type="evidence" value="ECO:0007669"/>
    <property type="project" value="InterPro"/>
</dbReference>
<evidence type="ECO:0000313" key="6">
    <source>
        <dbReference type="EMBL" id="CAF1352130.1"/>
    </source>
</evidence>
<dbReference type="InterPro" id="IPR022790">
    <property type="entry name" value="GH26_dom"/>
</dbReference>
<evidence type="ECO:0000313" key="8">
    <source>
        <dbReference type="Proteomes" id="UP000663829"/>
    </source>
</evidence>
<organism evidence="6 8">
    <name type="scientific">Didymodactylos carnosus</name>
    <dbReference type="NCBI Taxonomy" id="1234261"/>
    <lineage>
        <taxon>Eukaryota</taxon>
        <taxon>Metazoa</taxon>
        <taxon>Spiralia</taxon>
        <taxon>Gnathifera</taxon>
        <taxon>Rotifera</taxon>
        <taxon>Eurotatoria</taxon>
        <taxon>Bdelloidea</taxon>
        <taxon>Philodinida</taxon>
        <taxon>Philodinidae</taxon>
        <taxon>Didymodactylos</taxon>
    </lineage>
</organism>
<dbReference type="PROSITE" id="PS51764">
    <property type="entry name" value="GH26"/>
    <property type="match status" value="1"/>
</dbReference>
<feature type="signal peptide" evidence="4">
    <location>
        <begin position="1"/>
        <end position="22"/>
    </location>
</feature>
<sequence>MSVLGLCKFVSLLAFLINRVHGDIKLESENGQLTGITGGTETKGHSGKGYVKDFDNSNNKLTFLFNLPSNTTSVNLFYEIKIQYNSPFGDKGYDLKINTQDIDHIVIYLKQAQKTQVPILFRPLHEAQGRWFWWSEQGPSQTKTLYRLLYNRLTHHHHLNNLLWMWTTESINSALDWYPGDDLVDILGMGIYEAQGEHNSHLLSFFQNVK</sequence>
<keyword evidence="8" id="KW-1185">Reference proteome</keyword>
<dbReference type="Proteomes" id="UP000681722">
    <property type="component" value="Unassembled WGS sequence"/>
</dbReference>
<dbReference type="SUPFAM" id="SSF51445">
    <property type="entry name" value="(Trans)glycosidases"/>
    <property type="match status" value="1"/>
</dbReference>
<dbReference type="GO" id="GO:0006080">
    <property type="term" value="P:substituted mannan metabolic process"/>
    <property type="evidence" value="ECO:0007669"/>
    <property type="project" value="InterPro"/>
</dbReference>
<comment type="similarity">
    <text evidence="1">Belongs to the glycosyl hydrolase 26 family.</text>
</comment>
<comment type="caution">
    <text evidence="6">The sequence shown here is derived from an EMBL/GenBank/DDBJ whole genome shotgun (WGS) entry which is preliminary data.</text>
</comment>
<reference evidence="6" key="1">
    <citation type="submission" date="2021-02" db="EMBL/GenBank/DDBJ databases">
        <authorList>
            <person name="Nowell W R."/>
        </authorList>
    </citation>
    <scope>NUCLEOTIDE SEQUENCE</scope>
</reference>
<dbReference type="InterPro" id="IPR000805">
    <property type="entry name" value="Glyco_hydro_26"/>
</dbReference>
<gene>
    <name evidence="6" type="ORF">GPM918_LOCUS30964</name>
    <name evidence="7" type="ORF">SRO942_LOCUS31596</name>
</gene>
<dbReference type="AlphaFoldDB" id="A0A815HC47"/>
<keyword evidence="4" id="KW-0732">Signal</keyword>
<dbReference type="GO" id="GO:0016985">
    <property type="term" value="F:mannan endo-1,4-beta-mannosidase activity"/>
    <property type="evidence" value="ECO:0007669"/>
    <property type="project" value="InterPro"/>
</dbReference>
<feature type="chain" id="PRO_5035606800" description="GH26 domain-containing protein" evidence="4">
    <location>
        <begin position="23"/>
        <end position="210"/>
    </location>
</feature>
<evidence type="ECO:0000313" key="7">
    <source>
        <dbReference type="EMBL" id="CAF4223020.1"/>
    </source>
</evidence>
<evidence type="ECO:0000256" key="1">
    <source>
        <dbReference type="ARBA" id="ARBA00007754"/>
    </source>
</evidence>
<dbReference type="EMBL" id="CAJOBC010064967">
    <property type="protein sequence ID" value="CAF4223020.1"/>
    <property type="molecule type" value="Genomic_DNA"/>
</dbReference>
<protein>
    <recommendedName>
        <fullName evidence="5">GH26 domain-containing protein</fullName>
    </recommendedName>
</protein>
<dbReference type="Pfam" id="PF02156">
    <property type="entry name" value="Glyco_hydro_26"/>
    <property type="match status" value="1"/>
</dbReference>
<dbReference type="PANTHER" id="PTHR40079:SF4">
    <property type="entry name" value="GH26 DOMAIN-CONTAINING PROTEIN-RELATED"/>
    <property type="match status" value="1"/>
</dbReference>
<dbReference type="PRINTS" id="PR00739">
    <property type="entry name" value="GLHYDRLASE26"/>
</dbReference>
<keyword evidence="2" id="KW-0378">Hydrolase</keyword>
<dbReference type="InterPro" id="IPR017853">
    <property type="entry name" value="GH"/>
</dbReference>
<dbReference type="Proteomes" id="UP000663829">
    <property type="component" value="Unassembled WGS sequence"/>
</dbReference>
<evidence type="ECO:0000256" key="4">
    <source>
        <dbReference type="SAM" id="SignalP"/>
    </source>
</evidence>